<dbReference type="PANTHER" id="PTHR28187">
    <property type="entry name" value="PROTEIN RCR1-RELATED"/>
    <property type="match status" value="1"/>
</dbReference>
<proteinExistence type="predicted"/>
<dbReference type="FunCoup" id="A0A194XFB3">
    <property type="interactions" value="38"/>
</dbReference>
<keyword evidence="2" id="KW-0812">Transmembrane</keyword>
<dbReference type="OrthoDB" id="3556830at2759"/>
<dbReference type="AlphaFoldDB" id="A0A194XFB3"/>
<dbReference type="InParanoid" id="A0A194XFB3"/>
<dbReference type="Proteomes" id="UP000070700">
    <property type="component" value="Unassembled WGS sequence"/>
</dbReference>
<keyword evidence="2" id="KW-0472">Membrane</keyword>
<dbReference type="PANTHER" id="PTHR28187:SF1">
    <property type="entry name" value="PROTEIN RCR1-RELATED"/>
    <property type="match status" value="1"/>
</dbReference>
<feature type="transmembrane region" description="Helical" evidence="2">
    <location>
        <begin position="39"/>
        <end position="59"/>
    </location>
</feature>
<dbReference type="EMBL" id="KQ947412">
    <property type="protein sequence ID" value="KUJ18457.1"/>
    <property type="molecule type" value="Genomic_DNA"/>
</dbReference>
<organism evidence="3 4">
    <name type="scientific">Mollisia scopiformis</name>
    <name type="common">Conifer needle endophyte fungus</name>
    <name type="synonym">Phialocephala scopiformis</name>
    <dbReference type="NCBI Taxonomy" id="149040"/>
    <lineage>
        <taxon>Eukaryota</taxon>
        <taxon>Fungi</taxon>
        <taxon>Dikarya</taxon>
        <taxon>Ascomycota</taxon>
        <taxon>Pezizomycotina</taxon>
        <taxon>Leotiomycetes</taxon>
        <taxon>Helotiales</taxon>
        <taxon>Mollisiaceae</taxon>
        <taxon>Mollisia</taxon>
    </lineage>
</organism>
<reference evidence="3 4" key="1">
    <citation type="submission" date="2015-10" db="EMBL/GenBank/DDBJ databases">
        <title>Full genome of DAOMC 229536 Phialocephala scopiformis, a fungal endophyte of spruce producing the potent anti-insectan compound rugulosin.</title>
        <authorList>
            <consortium name="DOE Joint Genome Institute"/>
            <person name="Walker A.K."/>
            <person name="Frasz S.L."/>
            <person name="Seifert K.A."/>
            <person name="Miller J.D."/>
            <person name="Mondo S.J."/>
            <person name="Labutti K."/>
            <person name="Lipzen A."/>
            <person name="Dockter R."/>
            <person name="Kennedy M."/>
            <person name="Grigoriev I.V."/>
            <person name="Spatafora J.W."/>
        </authorList>
    </citation>
    <scope>NUCLEOTIDE SEQUENCE [LARGE SCALE GENOMIC DNA]</scope>
    <source>
        <strain evidence="3 4">CBS 120377</strain>
    </source>
</reference>
<dbReference type="Pfam" id="PF12273">
    <property type="entry name" value="RCR"/>
    <property type="match status" value="1"/>
</dbReference>
<dbReference type="RefSeq" id="XP_018072812.1">
    <property type="nucleotide sequence ID" value="XM_018212981.1"/>
</dbReference>
<keyword evidence="2" id="KW-1133">Transmembrane helix</keyword>
<evidence type="ECO:0000313" key="3">
    <source>
        <dbReference type="EMBL" id="KUJ18457.1"/>
    </source>
</evidence>
<keyword evidence="4" id="KW-1185">Reference proteome</keyword>
<dbReference type="GeneID" id="28822707"/>
<protein>
    <submittedName>
        <fullName evidence="3">Uncharacterized protein</fullName>
    </submittedName>
</protein>
<sequence>MAPALLQGFLVRRQNNINGDYENCDAFGCYSTWDNWGRWVALAVIIVAIILLAFLFSCFNNRRRRQRGAPPMYGTGWMPYGKPPPGHNQAYYNYNQAAPPPPYMGNQATGTTFNSNEGYYGHHNVQPQTEYNQDIELQQPQTSYMPQRGGDPVYEAPQGAPPKKGDGIIR</sequence>
<accession>A0A194XFB3</accession>
<dbReference type="InterPro" id="IPR020999">
    <property type="entry name" value="Chitin_synth_reg_RCR"/>
</dbReference>
<feature type="region of interest" description="Disordered" evidence="1">
    <location>
        <begin position="137"/>
        <end position="170"/>
    </location>
</feature>
<evidence type="ECO:0000256" key="2">
    <source>
        <dbReference type="SAM" id="Phobius"/>
    </source>
</evidence>
<dbReference type="GO" id="GO:0016192">
    <property type="term" value="P:vesicle-mediated transport"/>
    <property type="evidence" value="ECO:0007669"/>
    <property type="project" value="TreeGrafter"/>
</dbReference>
<evidence type="ECO:0000256" key="1">
    <source>
        <dbReference type="SAM" id="MobiDB-lite"/>
    </source>
</evidence>
<evidence type="ECO:0000313" key="4">
    <source>
        <dbReference type="Proteomes" id="UP000070700"/>
    </source>
</evidence>
<gene>
    <name evidence="3" type="ORF">LY89DRAFT_667549</name>
</gene>
<name>A0A194XFB3_MOLSC</name>
<dbReference type="KEGG" id="psco:LY89DRAFT_667549"/>